<evidence type="ECO:0000256" key="1">
    <source>
        <dbReference type="SAM" id="Phobius"/>
    </source>
</evidence>
<reference evidence="2 3" key="1">
    <citation type="journal article" date="2016" name="Nat. Commun.">
        <title>Thousands of microbial genomes shed light on interconnected biogeochemical processes in an aquifer system.</title>
        <authorList>
            <person name="Anantharaman K."/>
            <person name="Brown C.T."/>
            <person name="Hug L.A."/>
            <person name="Sharon I."/>
            <person name="Castelle C.J."/>
            <person name="Probst A.J."/>
            <person name="Thomas B.C."/>
            <person name="Singh A."/>
            <person name="Wilkins M.J."/>
            <person name="Karaoz U."/>
            <person name="Brodie E.L."/>
            <person name="Williams K.H."/>
            <person name="Hubbard S.S."/>
            <person name="Banfield J.F."/>
        </authorList>
    </citation>
    <scope>NUCLEOTIDE SEQUENCE [LARGE SCALE GENOMIC DNA]</scope>
</reference>
<keyword evidence="1" id="KW-1133">Transmembrane helix</keyword>
<comment type="caution">
    <text evidence="2">The sequence shown here is derived from an EMBL/GenBank/DDBJ whole genome shotgun (WGS) entry which is preliminary data.</text>
</comment>
<protein>
    <submittedName>
        <fullName evidence="2">Uncharacterized protein</fullName>
    </submittedName>
</protein>
<dbReference type="AlphaFoldDB" id="A0A1G1W721"/>
<feature type="transmembrane region" description="Helical" evidence="1">
    <location>
        <begin position="152"/>
        <end position="171"/>
    </location>
</feature>
<keyword evidence="1" id="KW-0812">Transmembrane</keyword>
<keyword evidence="1" id="KW-0472">Membrane</keyword>
<proteinExistence type="predicted"/>
<feature type="transmembrane region" description="Helical" evidence="1">
    <location>
        <begin position="59"/>
        <end position="82"/>
    </location>
</feature>
<organism evidence="2 3">
    <name type="scientific">Candidatus Woykebacteria bacterium RBG_13_40_15</name>
    <dbReference type="NCBI Taxonomy" id="1802593"/>
    <lineage>
        <taxon>Bacteria</taxon>
        <taxon>Candidatus Woykeibacteriota</taxon>
    </lineage>
</organism>
<sequence>MVNARDSDEIELAEVLDRLTLLSRAIVGASKLPISDRLRLAKQLAEDEEHIGGGREWKILPIIISLTIAATLALTVFGFTILDSENHVNPGNSLGAALLLAAVVCVVVGGGCVYRLALGTAVRAVMVDAAQLQLLQTEAPQPEAREAQFRGVKGTILAHLILVILGARLLFGRKHSQ</sequence>
<feature type="transmembrane region" description="Helical" evidence="1">
    <location>
        <begin position="94"/>
        <end position="117"/>
    </location>
</feature>
<accession>A0A1G1W721</accession>
<name>A0A1G1W721_9BACT</name>
<evidence type="ECO:0000313" key="2">
    <source>
        <dbReference type="EMBL" id="OGY23469.1"/>
    </source>
</evidence>
<gene>
    <name evidence="2" type="ORF">A2172_04600</name>
</gene>
<dbReference type="Proteomes" id="UP000176631">
    <property type="component" value="Unassembled WGS sequence"/>
</dbReference>
<evidence type="ECO:0000313" key="3">
    <source>
        <dbReference type="Proteomes" id="UP000176631"/>
    </source>
</evidence>
<dbReference type="EMBL" id="MHCP01000025">
    <property type="protein sequence ID" value="OGY23469.1"/>
    <property type="molecule type" value="Genomic_DNA"/>
</dbReference>